<evidence type="ECO:0000313" key="3">
    <source>
        <dbReference type="EMBL" id="MFD2616446.1"/>
    </source>
</evidence>
<dbReference type="EC" id="5.3.1.6" evidence="2"/>
<dbReference type="RefSeq" id="WP_219995044.1">
    <property type="nucleotide sequence ID" value="NZ_JBHUMR010000007.1"/>
</dbReference>
<dbReference type="EMBL" id="JBHUMR010000007">
    <property type="protein sequence ID" value="MFD2616446.1"/>
    <property type="molecule type" value="Genomic_DNA"/>
</dbReference>
<keyword evidence="4" id="KW-1185">Reference proteome</keyword>
<dbReference type="Pfam" id="PF06026">
    <property type="entry name" value="Rib_5-P_isom_A"/>
    <property type="match status" value="1"/>
</dbReference>
<evidence type="ECO:0000256" key="1">
    <source>
        <dbReference type="ARBA" id="ARBA00023235"/>
    </source>
</evidence>
<organism evidence="3 4">
    <name type="scientific">Terrilactibacillus laevilacticus</name>
    <dbReference type="NCBI Taxonomy" id="1380157"/>
    <lineage>
        <taxon>Bacteria</taxon>
        <taxon>Bacillati</taxon>
        <taxon>Bacillota</taxon>
        <taxon>Bacilli</taxon>
        <taxon>Bacillales</taxon>
        <taxon>Bacillaceae</taxon>
        <taxon>Terrilactibacillus</taxon>
    </lineage>
</organism>
<dbReference type="PANTHER" id="PTHR11934">
    <property type="entry name" value="RIBOSE-5-PHOSPHATE ISOMERASE"/>
    <property type="match status" value="1"/>
</dbReference>
<dbReference type="Proteomes" id="UP001597458">
    <property type="component" value="Unassembled WGS sequence"/>
</dbReference>
<gene>
    <name evidence="3" type="primary">rpiA</name>
    <name evidence="3" type="ORF">ACFSTF_03835</name>
</gene>
<dbReference type="InterPro" id="IPR004788">
    <property type="entry name" value="Ribose5P_isomerase_type_A"/>
</dbReference>
<protein>
    <recommendedName>
        <fullName evidence="2">Ribose 5-phosphate isomerase A</fullName>
        <ecNumber evidence="2">5.3.1.6</ecNumber>
    </recommendedName>
</protein>
<name>A0ABW5PNK5_9BACI</name>
<accession>A0ABW5PNK5</accession>
<dbReference type="NCBIfam" id="TIGR00021">
    <property type="entry name" value="rpiA"/>
    <property type="match status" value="1"/>
</dbReference>
<evidence type="ECO:0000256" key="2">
    <source>
        <dbReference type="NCBIfam" id="TIGR00021"/>
    </source>
</evidence>
<reference evidence="4" key="1">
    <citation type="journal article" date="2019" name="Int. J. Syst. Evol. Microbiol.">
        <title>The Global Catalogue of Microorganisms (GCM) 10K type strain sequencing project: providing services to taxonomists for standard genome sequencing and annotation.</title>
        <authorList>
            <consortium name="The Broad Institute Genomics Platform"/>
            <consortium name="The Broad Institute Genome Sequencing Center for Infectious Disease"/>
            <person name="Wu L."/>
            <person name="Ma J."/>
        </authorList>
    </citation>
    <scope>NUCLEOTIDE SEQUENCE [LARGE SCALE GENOMIC DNA]</scope>
    <source>
        <strain evidence="4">TISTR 2241</strain>
    </source>
</reference>
<dbReference type="CDD" id="cd01398">
    <property type="entry name" value="RPI_A"/>
    <property type="match status" value="1"/>
</dbReference>
<dbReference type="GO" id="GO:0004751">
    <property type="term" value="F:ribose-5-phosphate isomerase activity"/>
    <property type="evidence" value="ECO:0007669"/>
    <property type="project" value="UniProtKB-EC"/>
</dbReference>
<dbReference type="Gene3D" id="3.40.50.1360">
    <property type="match status" value="1"/>
</dbReference>
<dbReference type="SMART" id="SM01134">
    <property type="entry name" value="DeoRC"/>
    <property type="match status" value="1"/>
</dbReference>
<dbReference type="SUPFAM" id="SSF100950">
    <property type="entry name" value="NagB/RpiA/CoA transferase-like"/>
    <property type="match status" value="1"/>
</dbReference>
<keyword evidence="1 3" id="KW-0413">Isomerase</keyword>
<dbReference type="SUPFAM" id="SSF75445">
    <property type="entry name" value="D-ribose-5-phosphate isomerase (RpiA), lid domain"/>
    <property type="match status" value="1"/>
</dbReference>
<comment type="caution">
    <text evidence="3">The sequence shown here is derived from an EMBL/GenBank/DDBJ whole genome shotgun (WGS) entry which is preliminary data.</text>
</comment>
<evidence type="ECO:0000313" key="4">
    <source>
        <dbReference type="Proteomes" id="UP001597458"/>
    </source>
</evidence>
<dbReference type="PANTHER" id="PTHR11934:SF0">
    <property type="entry name" value="RIBOSE-5-PHOSPHATE ISOMERASE"/>
    <property type="match status" value="1"/>
</dbReference>
<dbReference type="Gene3D" id="3.30.70.260">
    <property type="match status" value="1"/>
</dbReference>
<dbReference type="InterPro" id="IPR037171">
    <property type="entry name" value="NagB/RpiA_transferase-like"/>
</dbReference>
<proteinExistence type="predicted"/>
<sequence length="233" mass="25834">MRNIKQECAQAASKLIRDHSIIGLGGGSTITYLIQYIKQQNLHVNIVTPSFTTKSLCLRNGLNVLHTSFIDHIDIAFDGCDEVDKDFNALKSGGGIHTKEKLIANMANEYILLVDESKFVSALTFKQPIVLEVLEDALEYVSKTIIELGGEPNYRKSAVKDGVTISDNGHLLIDATFDHVEDIPKLEDQLNSISGVIDTSLFTKVITKVIVAKEDGIEVYSKNDQSYRVKIHE</sequence>